<evidence type="ECO:0000259" key="5">
    <source>
        <dbReference type="PROSITE" id="PS50977"/>
    </source>
</evidence>
<keyword evidence="2 4" id="KW-0238">DNA-binding</keyword>
<organism evidence="6 7">
    <name type="scientific">Arthrobacter sunyaminii</name>
    <dbReference type="NCBI Taxonomy" id="2816859"/>
    <lineage>
        <taxon>Bacteria</taxon>
        <taxon>Bacillati</taxon>
        <taxon>Actinomycetota</taxon>
        <taxon>Actinomycetes</taxon>
        <taxon>Micrococcales</taxon>
        <taxon>Micrococcaceae</taxon>
        <taxon>Arthrobacter</taxon>
    </lineage>
</organism>
<name>A0A975S5R5_9MICC</name>
<dbReference type="InterPro" id="IPR001647">
    <property type="entry name" value="HTH_TetR"/>
</dbReference>
<dbReference type="AlphaFoldDB" id="A0A975S5R5"/>
<dbReference type="PROSITE" id="PS50977">
    <property type="entry name" value="HTH_TETR_2"/>
    <property type="match status" value="1"/>
</dbReference>
<evidence type="ECO:0000256" key="1">
    <source>
        <dbReference type="ARBA" id="ARBA00023015"/>
    </source>
</evidence>
<sequence>MSNTRPARDRILDAYEELLINEGPRGATLDAVVARAEVSKGGLLYHFKNKEAMAAALIARLEELAAADLVRMRADPEGPSRYLVRESVYVGSALDRALIGVVRLAQASDPDASAVLERIHRSWMDLVLEEVGHPAIARAIVLLGDGLYYNEGLPGGWPRDQDSSAAQSVADLLEVVDVLKAHAASVPQNR</sequence>
<dbReference type="PANTHER" id="PTHR30055:SF234">
    <property type="entry name" value="HTH-TYPE TRANSCRIPTIONAL REGULATOR BETI"/>
    <property type="match status" value="1"/>
</dbReference>
<dbReference type="KEGG" id="asun:KG104_16975"/>
<protein>
    <submittedName>
        <fullName evidence="6">TetR/AcrR family transcriptional regulator</fullName>
    </submittedName>
</protein>
<dbReference type="Proteomes" id="UP000680588">
    <property type="component" value="Chromosome"/>
</dbReference>
<dbReference type="InterPro" id="IPR009057">
    <property type="entry name" value="Homeodomain-like_sf"/>
</dbReference>
<feature type="DNA-binding region" description="H-T-H motif" evidence="4">
    <location>
        <begin position="28"/>
        <end position="47"/>
    </location>
</feature>
<keyword evidence="7" id="KW-1185">Reference proteome</keyword>
<keyword evidence="3" id="KW-0804">Transcription</keyword>
<dbReference type="Pfam" id="PF00440">
    <property type="entry name" value="TetR_N"/>
    <property type="match status" value="1"/>
</dbReference>
<dbReference type="SUPFAM" id="SSF46689">
    <property type="entry name" value="Homeodomain-like"/>
    <property type="match status" value="1"/>
</dbReference>
<evidence type="ECO:0000256" key="3">
    <source>
        <dbReference type="ARBA" id="ARBA00023163"/>
    </source>
</evidence>
<accession>A0A975S5R5</accession>
<evidence type="ECO:0000256" key="2">
    <source>
        <dbReference type="ARBA" id="ARBA00023125"/>
    </source>
</evidence>
<dbReference type="EMBL" id="CP076456">
    <property type="protein sequence ID" value="QWQ36104.1"/>
    <property type="molecule type" value="Genomic_DNA"/>
</dbReference>
<evidence type="ECO:0000256" key="4">
    <source>
        <dbReference type="PROSITE-ProRule" id="PRU00335"/>
    </source>
</evidence>
<dbReference type="GO" id="GO:0003700">
    <property type="term" value="F:DNA-binding transcription factor activity"/>
    <property type="evidence" value="ECO:0007669"/>
    <property type="project" value="TreeGrafter"/>
</dbReference>
<reference evidence="6" key="1">
    <citation type="submission" date="2021-06" db="EMBL/GenBank/DDBJ databases">
        <title>Novel species in genus Arthrobacter.</title>
        <authorList>
            <person name="Zhang G."/>
        </authorList>
    </citation>
    <scope>NUCLEOTIDE SEQUENCE</scope>
    <source>
        <strain evidence="6">Zg-ZUI122</strain>
    </source>
</reference>
<keyword evidence="1" id="KW-0805">Transcription regulation</keyword>
<dbReference type="PRINTS" id="PR00455">
    <property type="entry name" value="HTHTETR"/>
</dbReference>
<evidence type="ECO:0000313" key="6">
    <source>
        <dbReference type="EMBL" id="QWQ36104.1"/>
    </source>
</evidence>
<dbReference type="GO" id="GO:0000976">
    <property type="term" value="F:transcription cis-regulatory region binding"/>
    <property type="evidence" value="ECO:0007669"/>
    <property type="project" value="TreeGrafter"/>
</dbReference>
<dbReference type="PANTHER" id="PTHR30055">
    <property type="entry name" value="HTH-TYPE TRANSCRIPTIONAL REGULATOR RUTR"/>
    <property type="match status" value="1"/>
</dbReference>
<dbReference type="Gene3D" id="1.10.357.10">
    <property type="entry name" value="Tetracycline Repressor, domain 2"/>
    <property type="match status" value="1"/>
</dbReference>
<feature type="domain" description="HTH tetR-type" evidence="5">
    <location>
        <begin position="5"/>
        <end position="65"/>
    </location>
</feature>
<proteinExistence type="predicted"/>
<dbReference type="RefSeq" id="WP_104053307.1">
    <property type="nucleotide sequence ID" value="NZ_CP076456.1"/>
</dbReference>
<dbReference type="InterPro" id="IPR050109">
    <property type="entry name" value="HTH-type_TetR-like_transc_reg"/>
</dbReference>
<gene>
    <name evidence="6" type="ORF">KG104_16975</name>
</gene>
<evidence type="ECO:0000313" key="7">
    <source>
        <dbReference type="Proteomes" id="UP000680588"/>
    </source>
</evidence>